<dbReference type="EMBL" id="JAUDZG010000002">
    <property type="protein sequence ID" value="KAK3308621.1"/>
    <property type="molecule type" value="Genomic_DNA"/>
</dbReference>
<organism evidence="1 2">
    <name type="scientific">Chaetomium strumarium</name>
    <dbReference type="NCBI Taxonomy" id="1170767"/>
    <lineage>
        <taxon>Eukaryota</taxon>
        <taxon>Fungi</taxon>
        <taxon>Dikarya</taxon>
        <taxon>Ascomycota</taxon>
        <taxon>Pezizomycotina</taxon>
        <taxon>Sordariomycetes</taxon>
        <taxon>Sordariomycetidae</taxon>
        <taxon>Sordariales</taxon>
        <taxon>Chaetomiaceae</taxon>
        <taxon>Chaetomium</taxon>
    </lineage>
</organism>
<sequence length="133" mass="14387">MTLTARLIPRLFLSTSRLGRLRHNLPSASLPPFRQATSQRGIYYTSAPLPPINNSSNNNNNNNTYNNPVPIVQRNPRIIVGVTGATGTIFAAQATLKYEMDGSNSITPVQLASFATCHYAIRDLSAPPASGSF</sequence>
<dbReference type="Proteomes" id="UP001273166">
    <property type="component" value="Unassembled WGS sequence"/>
</dbReference>
<evidence type="ECO:0000313" key="1">
    <source>
        <dbReference type="EMBL" id="KAK3308621.1"/>
    </source>
</evidence>
<gene>
    <name evidence="1" type="ORF">B0T15DRAFT_491192</name>
</gene>
<accession>A0AAJ0GYQ3</accession>
<dbReference type="GeneID" id="87885584"/>
<keyword evidence="2" id="KW-1185">Reference proteome</keyword>
<comment type="caution">
    <text evidence="1">The sequence shown here is derived from an EMBL/GenBank/DDBJ whole genome shotgun (WGS) entry which is preliminary data.</text>
</comment>
<proteinExistence type="predicted"/>
<protein>
    <submittedName>
        <fullName evidence="1">Uncharacterized protein</fullName>
    </submittedName>
</protein>
<reference evidence="1" key="1">
    <citation type="journal article" date="2023" name="Mol. Phylogenet. Evol.">
        <title>Genome-scale phylogeny and comparative genomics of the fungal order Sordariales.</title>
        <authorList>
            <person name="Hensen N."/>
            <person name="Bonometti L."/>
            <person name="Westerberg I."/>
            <person name="Brannstrom I.O."/>
            <person name="Guillou S."/>
            <person name="Cros-Aarteil S."/>
            <person name="Calhoun S."/>
            <person name="Haridas S."/>
            <person name="Kuo A."/>
            <person name="Mondo S."/>
            <person name="Pangilinan J."/>
            <person name="Riley R."/>
            <person name="LaButti K."/>
            <person name="Andreopoulos B."/>
            <person name="Lipzen A."/>
            <person name="Chen C."/>
            <person name="Yan M."/>
            <person name="Daum C."/>
            <person name="Ng V."/>
            <person name="Clum A."/>
            <person name="Steindorff A."/>
            <person name="Ohm R.A."/>
            <person name="Martin F."/>
            <person name="Silar P."/>
            <person name="Natvig D.O."/>
            <person name="Lalanne C."/>
            <person name="Gautier V."/>
            <person name="Ament-Velasquez S.L."/>
            <person name="Kruys A."/>
            <person name="Hutchinson M.I."/>
            <person name="Powell A.J."/>
            <person name="Barry K."/>
            <person name="Miller A.N."/>
            <person name="Grigoriev I.V."/>
            <person name="Debuchy R."/>
            <person name="Gladieux P."/>
            <person name="Hiltunen Thoren M."/>
            <person name="Johannesson H."/>
        </authorList>
    </citation>
    <scope>NUCLEOTIDE SEQUENCE</scope>
    <source>
        <strain evidence="1">CBS 333.67</strain>
    </source>
</reference>
<evidence type="ECO:0000313" key="2">
    <source>
        <dbReference type="Proteomes" id="UP001273166"/>
    </source>
</evidence>
<dbReference type="AlphaFoldDB" id="A0AAJ0GYQ3"/>
<name>A0AAJ0GYQ3_9PEZI</name>
<dbReference type="RefSeq" id="XP_062724401.1">
    <property type="nucleotide sequence ID" value="XM_062866755.1"/>
</dbReference>
<reference evidence="1" key="2">
    <citation type="submission" date="2023-06" db="EMBL/GenBank/DDBJ databases">
        <authorList>
            <consortium name="Lawrence Berkeley National Laboratory"/>
            <person name="Mondo S.J."/>
            <person name="Hensen N."/>
            <person name="Bonometti L."/>
            <person name="Westerberg I."/>
            <person name="Brannstrom I.O."/>
            <person name="Guillou S."/>
            <person name="Cros-Aarteil S."/>
            <person name="Calhoun S."/>
            <person name="Haridas S."/>
            <person name="Kuo A."/>
            <person name="Pangilinan J."/>
            <person name="Riley R."/>
            <person name="Labutti K."/>
            <person name="Andreopoulos B."/>
            <person name="Lipzen A."/>
            <person name="Chen C."/>
            <person name="Yanf M."/>
            <person name="Daum C."/>
            <person name="Ng V."/>
            <person name="Clum A."/>
            <person name="Steindorff A."/>
            <person name="Ohm R."/>
            <person name="Martin F."/>
            <person name="Silar P."/>
            <person name="Natvig D."/>
            <person name="Lalanne C."/>
            <person name="Gautier V."/>
            <person name="Ament-Velasquez S.L."/>
            <person name="Kruys A."/>
            <person name="Hutchinson M.I."/>
            <person name="Powell A.J."/>
            <person name="Barry K."/>
            <person name="Miller A.N."/>
            <person name="Grigoriev I.V."/>
            <person name="Debuchy R."/>
            <person name="Gladieux P."/>
            <person name="Thoren M.H."/>
            <person name="Johannesson H."/>
        </authorList>
    </citation>
    <scope>NUCLEOTIDE SEQUENCE</scope>
    <source>
        <strain evidence="1">CBS 333.67</strain>
    </source>
</reference>